<dbReference type="SUPFAM" id="SSF54211">
    <property type="entry name" value="Ribosomal protein S5 domain 2-like"/>
    <property type="match status" value="1"/>
</dbReference>
<dbReference type="GO" id="GO:0005634">
    <property type="term" value="C:nucleus"/>
    <property type="evidence" value="ECO:0007669"/>
    <property type="project" value="TreeGrafter"/>
</dbReference>
<dbReference type="InterPro" id="IPR036890">
    <property type="entry name" value="HATPase_C_sf"/>
</dbReference>
<evidence type="ECO:0000256" key="1">
    <source>
        <dbReference type="ARBA" id="ARBA00000185"/>
    </source>
</evidence>
<dbReference type="GO" id="GO:0006265">
    <property type="term" value="P:DNA topological change"/>
    <property type="evidence" value="ECO:0007669"/>
    <property type="project" value="UniProtKB-UniRule"/>
</dbReference>
<dbReference type="SMART" id="SM00433">
    <property type="entry name" value="TOP2c"/>
    <property type="match status" value="1"/>
</dbReference>
<comment type="function">
    <text evidence="10">Control of topological states of DNA by transient breakage and subsequent rejoining of DNA strands. Topoisomerase II makes double-strand breaks.</text>
</comment>
<dbReference type="Pfam" id="PF00204">
    <property type="entry name" value="DNA_gyraseB"/>
    <property type="match status" value="1"/>
</dbReference>
<evidence type="ECO:0000256" key="8">
    <source>
        <dbReference type="ARBA" id="ARBA00023125"/>
    </source>
</evidence>
<dbReference type="AlphaFoldDB" id="A0A1W0XCF7"/>
<proteinExistence type="inferred from homology"/>
<name>A0A1W0XCF7_HYPEX</name>
<comment type="catalytic activity">
    <reaction evidence="1 10">
        <text>ATP-dependent breakage, passage and rejoining of double-stranded DNA.</text>
        <dbReference type="EC" id="5.6.2.2"/>
    </reaction>
</comment>
<dbReference type="PRINTS" id="PR01158">
    <property type="entry name" value="TOPISMRASEII"/>
</dbReference>
<dbReference type="PRINTS" id="PR00418">
    <property type="entry name" value="TPI2FAMILY"/>
</dbReference>
<evidence type="ECO:0000313" key="12">
    <source>
        <dbReference type="EMBL" id="OQV25159.1"/>
    </source>
</evidence>
<keyword evidence="8 10" id="KW-0238">DNA-binding</keyword>
<evidence type="ECO:0000259" key="11">
    <source>
        <dbReference type="Pfam" id="PF00204"/>
    </source>
</evidence>
<dbReference type="PANTHER" id="PTHR10169">
    <property type="entry name" value="DNA TOPOISOMERASE/GYRASE"/>
    <property type="match status" value="1"/>
</dbReference>
<keyword evidence="7 10" id="KW-0799">Topoisomerase</keyword>
<sequence length="612" mass="68506">MNDYLGPSPAPVPHPRGKRRVLISRRAAGGADDLRFIVWFGVAGGEHQDASRATLICGFDICCVLFAASFDSRYYRDNVSDDEDFAPAAVKKAAVKVPSAKKPAKQPKDVGAMYEKLEQLEHVLKRPDTYIGSVQKVTEVRYGNQNVGFDAVEKKLVYRTITFVPGLYKIFDEILVNAADNKQRDQEDGRADKVMTEIKINIDPFIRRKRSSAYPYFRSLLAGSNFNDDEKKTTGGRNGYGAKLCNAFSTKFTLSVASKDDGKTFKQTWTDNMNKVEKEIIKRNSRNEDFTMVEFWPDLKRFDMEKLDDDFVALLSRRAYDLAGTVRVSKFAENVRGVRKDVHLRFEGRPRNPVNVVVEKIGKEGITTEGTRWEVAVCSSTEGQFQQVSFANRIATTKGGRHVDYVTEQIAKVLGEQLKKKNKTGQEIKPAVNPTFDSQTKEALTLQASKFGSKFQISDDFSKKVLKMGVWENILQFQINKQKTKLDRAGGTKTSKLKNIPKLEDANDAGTKHSDKCTLILTEGDSARRWSFPVSVSSGATSTASSPCALLENAEIQNIVKILGLKFNCKYQTKKISRDSAWTPDDHDRSGSGRLPHQGLLINFITTPGRIC</sequence>
<evidence type="ECO:0000256" key="4">
    <source>
        <dbReference type="ARBA" id="ARBA00011080"/>
    </source>
</evidence>
<dbReference type="SUPFAM" id="SSF56719">
    <property type="entry name" value="Type II DNA topoisomerase"/>
    <property type="match status" value="1"/>
</dbReference>
<dbReference type="Proteomes" id="UP000192578">
    <property type="component" value="Unassembled WGS sequence"/>
</dbReference>
<dbReference type="InterPro" id="IPR013759">
    <property type="entry name" value="Topo_IIA_B_C"/>
</dbReference>
<dbReference type="GO" id="GO:0003677">
    <property type="term" value="F:DNA binding"/>
    <property type="evidence" value="ECO:0007669"/>
    <property type="project" value="UniProtKB-UniRule"/>
</dbReference>
<evidence type="ECO:0000256" key="3">
    <source>
        <dbReference type="ARBA" id="ARBA00001946"/>
    </source>
</evidence>
<evidence type="ECO:0000256" key="5">
    <source>
        <dbReference type="ARBA" id="ARBA00022741"/>
    </source>
</evidence>
<dbReference type="GO" id="GO:0000712">
    <property type="term" value="P:resolution of meiotic recombination intermediates"/>
    <property type="evidence" value="ECO:0007669"/>
    <property type="project" value="TreeGrafter"/>
</dbReference>
<comment type="caution">
    <text evidence="12">The sequence shown here is derived from an EMBL/GenBank/DDBJ whole genome shotgun (WGS) entry which is preliminary data.</text>
</comment>
<dbReference type="InterPro" id="IPR001154">
    <property type="entry name" value="TopoII_euk"/>
</dbReference>
<keyword evidence="6 10" id="KW-0067">ATP-binding</keyword>
<feature type="domain" description="DNA topoisomerase type IIA subunit B" evidence="11">
    <location>
        <begin position="362"/>
        <end position="487"/>
    </location>
</feature>
<dbReference type="InterPro" id="IPR014721">
    <property type="entry name" value="Ribsml_uS5_D2-typ_fold_subgr"/>
</dbReference>
<dbReference type="GO" id="GO:0005524">
    <property type="term" value="F:ATP binding"/>
    <property type="evidence" value="ECO:0007669"/>
    <property type="project" value="UniProtKB-UniRule"/>
</dbReference>
<organism evidence="12 13">
    <name type="scientific">Hypsibius exemplaris</name>
    <name type="common">Freshwater tardigrade</name>
    <dbReference type="NCBI Taxonomy" id="2072580"/>
    <lineage>
        <taxon>Eukaryota</taxon>
        <taxon>Metazoa</taxon>
        <taxon>Ecdysozoa</taxon>
        <taxon>Tardigrada</taxon>
        <taxon>Eutardigrada</taxon>
        <taxon>Parachela</taxon>
        <taxon>Hypsibioidea</taxon>
        <taxon>Hypsibiidae</taxon>
        <taxon>Hypsibius</taxon>
    </lineage>
</organism>
<keyword evidence="13" id="KW-1185">Reference proteome</keyword>
<dbReference type="EC" id="5.6.2.2" evidence="10"/>
<keyword evidence="9 10" id="KW-0413">Isomerase</keyword>
<dbReference type="InterPro" id="IPR001241">
    <property type="entry name" value="Topo_IIA"/>
</dbReference>
<evidence type="ECO:0000313" key="13">
    <source>
        <dbReference type="Proteomes" id="UP000192578"/>
    </source>
</evidence>
<evidence type="ECO:0000256" key="6">
    <source>
        <dbReference type="ARBA" id="ARBA00022840"/>
    </source>
</evidence>
<dbReference type="InterPro" id="IPR013506">
    <property type="entry name" value="Topo_IIA_bsu_dom2"/>
</dbReference>
<comment type="similarity">
    <text evidence="4 10">Belongs to the type II topoisomerase family.</text>
</comment>
<evidence type="ECO:0000256" key="2">
    <source>
        <dbReference type="ARBA" id="ARBA00001913"/>
    </source>
</evidence>
<dbReference type="PANTHER" id="PTHR10169:SF38">
    <property type="entry name" value="DNA TOPOISOMERASE 2"/>
    <property type="match status" value="1"/>
</dbReference>
<accession>A0A1W0XCF7</accession>
<dbReference type="GO" id="GO:0000819">
    <property type="term" value="P:sister chromatid segregation"/>
    <property type="evidence" value="ECO:0007669"/>
    <property type="project" value="TreeGrafter"/>
</dbReference>
<dbReference type="GO" id="GO:0003918">
    <property type="term" value="F:DNA topoisomerase type II (double strand cut, ATP-hydrolyzing) activity"/>
    <property type="evidence" value="ECO:0007669"/>
    <property type="project" value="UniProtKB-UniRule"/>
</dbReference>
<dbReference type="SUPFAM" id="SSF55874">
    <property type="entry name" value="ATPase domain of HSP90 chaperone/DNA topoisomerase II/histidine kinase"/>
    <property type="match status" value="1"/>
</dbReference>
<comment type="cofactor">
    <cofactor evidence="3">
        <name>Mg(2+)</name>
        <dbReference type="ChEBI" id="CHEBI:18420"/>
    </cofactor>
</comment>
<dbReference type="InterPro" id="IPR013760">
    <property type="entry name" value="Topo_IIA-like_dom_sf"/>
</dbReference>
<reference evidence="13" key="1">
    <citation type="submission" date="2017-01" db="EMBL/GenBank/DDBJ databases">
        <title>Comparative genomics of anhydrobiosis in the tardigrade Hypsibius dujardini.</title>
        <authorList>
            <person name="Yoshida Y."/>
            <person name="Koutsovoulos G."/>
            <person name="Laetsch D."/>
            <person name="Stevens L."/>
            <person name="Kumar S."/>
            <person name="Horikawa D."/>
            <person name="Ishino K."/>
            <person name="Komine S."/>
            <person name="Tomita M."/>
            <person name="Blaxter M."/>
            <person name="Arakawa K."/>
        </authorList>
    </citation>
    <scope>NUCLEOTIDE SEQUENCE [LARGE SCALE GENOMIC DNA]</scope>
    <source>
        <strain evidence="13">Z151</strain>
    </source>
</reference>
<comment type="subunit">
    <text evidence="10">Homodimer.</text>
</comment>
<keyword evidence="5 10" id="KW-0547">Nucleotide-binding</keyword>
<dbReference type="CDD" id="cd03481">
    <property type="entry name" value="TopoIIA_Trans_ScTopoIIA"/>
    <property type="match status" value="1"/>
</dbReference>
<dbReference type="OrthoDB" id="8748731at2759"/>
<evidence type="ECO:0000256" key="7">
    <source>
        <dbReference type="ARBA" id="ARBA00023029"/>
    </source>
</evidence>
<dbReference type="InterPro" id="IPR020568">
    <property type="entry name" value="Ribosomal_Su5_D2-typ_SF"/>
</dbReference>
<comment type="cofactor">
    <cofactor evidence="2">
        <name>Ca(2+)</name>
        <dbReference type="ChEBI" id="CHEBI:29108"/>
    </cofactor>
</comment>
<gene>
    <name evidence="12" type="ORF">BV898_00849</name>
</gene>
<dbReference type="Gene3D" id="3.40.50.670">
    <property type="match status" value="2"/>
</dbReference>
<dbReference type="Gene3D" id="3.30.230.10">
    <property type="match status" value="1"/>
</dbReference>
<evidence type="ECO:0000256" key="10">
    <source>
        <dbReference type="RuleBase" id="RU362094"/>
    </source>
</evidence>
<dbReference type="Gene3D" id="3.30.565.10">
    <property type="entry name" value="Histidine kinase-like ATPase, C-terminal domain"/>
    <property type="match status" value="2"/>
</dbReference>
<protein>
    <recommendedName>
        <fullName evidence="10">DNA topoisomerase 2</fullName>
        <ecNumber evidence="10">5.6.2.2</ecNumber>
    </recommendedName>
</protein>
<dbReference type="EMBL" id="MTYJ01000003">
    <property type="protein sequence ID" value="OQV25159.1"/>
    <property type="molecule type" value="Genomic_DNA"/>
</dbReference>
<evidence type="ECO:0000256" key="9">
    <source>
        <dbReference type="ARBA" id="ARBA00023235"/>
    </source>
</evidence>
<dbReference type="InterPro" id="IPR050634">
    <property type="entry name" value="DNA_Topoisomerase_II"/>
</dbReference>